<sequence length="170" mass="19584">MLKVRGIVNTIYTESIEIDTHIPFNIEWKYEVNRNSKNYWRTGDFKQTLFTIGLDSSSGLIQDMTLTSANLILIDEEDCLSTNYTEMGVPEFELSQWNSSDCYIDFLNDFKVQLKNNGLSICMAHDQVELVIKSGRVVFHIGQEQTLLGIDLIELTKDEYQRLKMSLVSL</sequence>
<comment type="caution">
    <text evidence="1">The sequence shown here is derived from an EMBL/GenBank/DDBJ whole genome shotgun (WGS) entry which is preliminary data.</text>
</comment>
<dbReference type="RefSeq" id="WP_199019411.1">
    <property type="nucleotide sequence ID" value="NZ_JAELUP010000060.1"/>
</dbReference>
<accession>A0A934J313</accession>
<keyword evidence="2" id="KW-1185">Reference proteome</keyword>
<name>A0A934J313_9BACL</name>
<organism evidence="1 2">
    <name type="scientific">Paenibacillus roseus</name>
    <dbReference type="NCBI Taxonomy" id="2798579"/>
    <lineage>
        <taxon>Bacteria</taxon>
        <taxon>Bacillati</taxon>
        <taxon>Bacillota</taxon>
        <taxon>Bacilli</taxon>
        <taxon>Bacillales</taxon>
        <taxon>Paenibacillaceae</taxon>
        <taxon>Paenibacillus</taxon>
    </lineage>
</organism>
<dbReference type="Proteomes" id="UP000640274">
    <property type="component" value="Unassembled WGS sequence"/>
</dbReference>
<reference evidence="1" key="1">
    <citation type="submission" date="2020-12" db="EMBL/GenBank/DDBJ databases">
        <authorList>
            <person name="Huq M.A."/>
        </authorList>
    </citation>
    <scope>NUCLEOTIDE SEQUENCE</scope>
    <source>
        <strain evidence="1">MAHUQ-46</strain>
    </source>
</reference>
<dbReference type="EMBL" id="JAELUP010000060">
    <property type="protein sequence ID" value="MBJ6361860.1"/>
    <property type="molecule type" value="Genomic_DNA"/>
</dbReference>
<dbReference type="AlphaFoldDB" id="A0A934J313"/>
<proteinExistence type="predicted"/>
<evidence type="ECO:0000313" key="2">
    <source>
        <dbReference type="Proteomes" id="UP000640274"/>
    </source>
</evidence>
<evidence type="ECO:0000313" key="1">
    <source>
        <dbReference type="EMBL" id="MBJ6361860.1"/>
    </source>
</evidence>
<protein>
    <submittedName>
        <fullName evidence="1">Uncharacterized protein</fullName>
    </submittedName>
</protein>
<gene>
    <name evidence="1" type="ORF">JFN88_11360</name>
</gene>